<keyword evidence="2" id="KW-1185">Reference proteome</keyword>
<evidence type="ECO:0000313" key="2">
    <source>
        <dbReference type="Proteomes" id="UP001362999"/>
    </source>
</evidence>
<evidence type="ECO:0008006" key="3">
    <source>
        <dbReference type="Google" id="ProtNLM"/>
    </source>
</evidence>
<dbReference type="InterPro" id="IPR036047">
    <property type="entry name" value="F-box-like_dom_sf"/>
</dbReference>
<name>A0AAW0CFY6_9AGAR</name>
<dbReference type="Proteomes" id="UP001362999">
    <property type="component" value="Unassembled WGS sequence"/>
</dbReference>
<sequence>MSTSQPVLFRPFSIWSAWKEQLAILEGHPTSAQIDLLLSTMDAKALFNTCLLSCQLYGFVHAHVSNMDKLSPGEQVMEVDYPAEQTTPMYNNEQQVDIPPSHLARMPVELTQRILSLLSCSDKAVFALTCAGAARLVGDDFLQQCRSLLKDFHLDFDMVRLMLTATGAVISGSTLPALCTDFLFEPHDIDFFCPSAHGQYVVPFLEQNGYRVAKCVRDYGQLPGVGIIWYLHHENGRSVNVVEGRTEDPLHAIARFHSSQVVGAISSRGVWHANPWLTFRCMALTTPALSRLQPTLDSQKHVWKILHKYESRGFDWSFQGFQAPHKCGSDFRCPATPRTSDDSGCLFIPFPKWTLSWDEAPQTATAWTAHGYGCESGFLSAGGGARHAEADKNYGWEQSMQMLLDEEEEPSHSNPIIERYLDCA</sequence>
<accession>A0AAW0CFY6</accession>
<protein>
    <recommendedName>
        <fullName evidence="3">F-box domain-containing protein</fullName>
    </recommendedName>
</protein>
<reference evidence="1 2" key="1">
    <citation type="journal article" date="2024" name="J Genomics">
        <title>Draft genome sequencing and assembly of Favolaschia claudopus CIRM-BRFM 2984 isolated from oak limbs.</title>
        <authorList>
            <person name="Navarro D."/>
            <person name="Drula E."/>
            <person name="Chaduli D."/>
            <person name="Cazenave R."/>
            <person name="Ahrendt S."/>
            <person name="Wang J."/>
            <person name="Lipzen A."/>
            <person name="Daum C."/>
            <person name="Barry K."/>
            <person name="Grigoriev I.V."/>
            <person name="Favel A."/>
            <person name="Rosso M.N."/>
            <person name="Martin F."/>
        </authorList>
    </citation>
    <scope>NUCLEOTIDE SEQUENCE [LARGE SCALE GENOMIC DNA]</scope>
    <source>
        <strain evidence="1 2">CIRM-BRFM 2984</strain>
    </source>
</reference>
<dbReference type="AlphaFoldDB" id="A0AAW0CFY6"/>
<dbReference type="SUPFAM" id="SSF81383">
    <property type="entry name" value="F-box domain"/>
    <property type="match status" value="1"/>
</dbReference>
<proteinExistence type="predicted"/>
<gene>
    <name evidence="1" type="ORF">R3P38DRAFT_3182501</name>
</gene>
<comment type="caution">
    <text evidence="1">The sequence shown here is derived from an EMBL/GenBank/DDBJ whole genome shotgun (WGS) entry which is preliminary data.</text>
</comment>
<evidence type="ECO:0000313" key="1">
    <source>
        <dbReference type="EMBL" id="KAK7038417.1"/>
    </source>
</evidence>
<organism evidence="1 2">
    <name type="scientific">Favolaschia claudopus</name>
    <dbReference type="NCBI Taxonomy" id="2862362"/>
    <lineage>
        <taxon>Eukaryota</taxon>
        <taxon>Fungi</taxon>
        <taxon>Dikarya</taxon>
        <taxon>Basidiomycota</taxon>
        <taxon>Agaricomycotina</taxon>
        <taxon>Agaricomycetes</taxon>
        <taxon>Agaricomycetidae</taxon>
        <taxon>Agaricales</taxon>
        <taxon>Marasmiineae</taxon>
        <taxon>Mycenaceae</taxon>
        <taxon>Favolaschia</taxon>
    </lineage>
</organism>
<dbReference type="EMBL" id="JAWWNJ010000017">
    <property type="protein sequence ID" value="KAK7038417.1"/>
    <property type="molecule type" value="Genomic_DNA"/>
</dbReference>